<dbReference type="Proteomes" id="UP001578633">
    <property type="component" value="Chromosome 2"/>
</dbReference>
<keyword evidence="4 5" id="KW-0472">Membrane</keyword>
<sequence>MAGDTHSEAVNNGIYPYTPSEIGAILFSGLFGLSALYHLFQMIRGRAWFYTAFVVGAIMMAAGYISRYLSSKSPSELGPYIMQSLFIILPPSLYAATIYMIYGRLVVFVNAEHASIIRPTRVTKIFVCGDVIAFFMQAGGGGMMAQVSMADTGQKIMLLGLFVQLLFFGFFVVISVIFYMRMRSSPQRHTVPQYGKYGWPALYKLLAIAAVVIILRCIFRVIEFAQGHSGYLASHEAYMYIFDTLPMFVVQVLFHFVRADDVFGTNYGAAKKLDSEIIGLYERA</sequence>
<comment type="caution">
    <text evidence="6">The sequence shown here is derived from an EMBL/GenBank/DDBJ whole genome shotgun (WGS) entry which is preliminary data.</text>
</comment>
<name>A0ABR3URK8_9PLEO</name>
<evidence type="ECO:0000256" key="5">
    <source>
        <dbReference type="SAM" id="Phobius"/>
    </source>
</evidence>
<feature type="transmembrane region" description="Helical" evidence="5">
    <location>
        <begin position="122"/>
        <end position="144"/>
    </location>
</feature>
<protein>
    <submittedName>
        <fullName evidence="6">Uncharacterized protein</fullName>
    </submittedName>
</protein>
<dbReference type="GeneID" id="96083301"/>
<dbReference type="EMBL" id="JBHGVX010000002">
    <property type="protein sequence ID" value="KAL1798942.1"/>
    <property type="molecule type" value="Genomic_DNA"/>
</dbReference>
<feature type="transmembrane region" description="Helical" evidence="5">
    <location>
        <begin position="201"/>
        <end position="222"/>
    </location>
</feature>
<evidence type="ECO:0000256" key="1">
    <source>
        <dbReference type="ARBA" id="ARBA00004141"/>
    </source>
</evidence>
<accession>A0ABR3URK8</accession>
<dbReference type="RefSeq" id="XP_069309526.1">
    <property type="nucleotide sequence ID" value="XM_069449781.1"/>
</dbReference>
<evidence type="ECO:0000313" key="6">
    <source>
        <dbReference type="EMBL" id="KAL1798942.1"/>
    </source>
</evidence>
<keyword evidence="2 5" id="KW-0812">Transmembrane</keyword>
<reference evidence="6 7" key="1">
    <citation type="submission" date="2024-09" db="EMBL/GenBank/DDBJ databases">
        <title>T2T genomes of carrot and Alternaria dauci and their utility for understanding host-pathogen interaction during carrot leaf blight disease.</title>
        <authorList>
            <person name="Liu W."/>
            <person name="Xu S."/>
            <person name="Ou C."/>
            <person name="Liu X."/>
            <person name="Zhuang F."/>
            <person name="Deng X.W."/>
        </authorList>
    </citation>
    <scope>NUCLEOTIDE SEQUENCE [LARGE SCALE GENOMIC DNA]</scope>
    <source>
        <strain evidence="6 7">A2016</strain>
    </source>
</reference>
<feature type="transmembrane region" description="Helical" evidence="5">
    <location>
        <begin position="156"/>
        <end position="180"/>
    </location>
</feature>
<organism evidence="6 7">
    <name type="scientific">Alternaria dauci</name>
    <dbReference type="NCBI Taxonomy" id="48095"/>
    <lineage>
        <taxon>Eukaryota</taxon>
        <taxon>Fungi</taxon>
        <taxon>Dikarya</taxon>
        <taxon>Ascomycota</taxon>
        <taxon>Pezizomycotina</taxon>
        <taxon>Dothideomycetes</taxon>
        <taxon>Pleosporomycetidae</taxon>
        <taxon>Pleosporales</taxon>
        <taxon>Pleosporineae</taxon>
        <taxon>Pleosporaceae</taxon>
        <taxon>Alternaria</taxon>
        <taxon>Alternaria sect. Porri</taxon>
    </lineage>
</organism>
<feature type="transmembrane region" description="Helical" evidence="5">
    <location>
        <begin position="237"/>
        <end position="257"/>
    </location>
</feature>
<evidence type="ECO:0000256" key="3">
    <source>
        <dbReference type="ARBA" id="ARBA00022989"/>
    </source>
</evidence>
<feature type="transmembrane region" description="Helical" evidence="5">
    <location>
        <begin position="22"/>
        <end position="40"/>
    </location>
</feature>
<evidence type="ECO:0000313" key="7">
    <source>
        <dbReference type="Proteomes" id="UP001578633"/>
    </source>
</evidence>
<dbReference type="Pfam" id="PF04479">
    <property type="entry name" value="RTA1"/>
    <property type="match status" value="1"/>
</dbReference>
<evidence type="ECO:0000256" key="4">
    <source>
        <dbReference type="ARBA" id="ARBA00023136"/>
    </source>
</evidence>
<dbReference type="InterPro" id="IPR007568">
    <property type="entry name" value="RTA1"/>
</dbReference>
<feature type="transmembrane region" description="Helical" evidence="5">
    <location>
        <begin position="47"/>
        <end position="69"/>
    </location>
</feature>
<keyword evidence="7" id="KW-1185">Reference proteome</keyword>
<gene>
    <name evidence="6" type="ORF">ACET3X_002979</name>
</gene>
<evidence type="ECO:0000256" key="2">
    <source>
        <dbReference type="ARBA" id="ARBA00022692"/>
    </source>
</evidence>
<comment type="subcellular location">
    <subcellularLocation>
        <location evidence="1">Membrane</location>
        <topology evidence="1">Multi-pass membrane protein</topology>
    </subcellularLocation>
</comment>
<dbReference type="PANTHER" id="PTHR31465:SF33">
    <property type="entry name" value="DOMAIN PROTEIN, PUTATIVE (AFU_ORTHOLOGUE AFUA_5G01310)-RELATED"/>
    <property type="match status" value="1"/>
</dbReference>
<keyword evidence="3 5" id="KW-1133">Transmembrane helix</keyword>
<dbReference type="PANTHER" id="PTHR31465">
    <property type="entry name" value="PROTEIN RTA1-RELATED"/>
    <property type="match status" value="1"/>
</dbReference>
<proteinExistence type="predicted"/>
<feature type="transmembrane region" description="Helical" evidence="5">
    <location>
        <begin position="81"/>
        <end position="102"/>
    </location>
</feature>